<evidence type="ECO:0000259" key="1">
    <source>
        <dbReference type="Pfam" id="PF00149"/>
    </source>
</evidence>
<protein>
    <submittedName>
        <fullName evidence="2">Ser/threonine protein phosphatase</fullName>
    </submittedName>
</protein>
<dbReference type="Pfam" id="PF00149">
    <property type="entry name" value="Metallophos"/>
    <property type="match status" value="1"/>
</dbReference>
<dbReference type="EMBL" id="BMGI01000002">
    <property type="protein sequence ID" value="GGD29920.1"/>
    <property type="molecule type" value="Genomic_DNA"/>
</dbReference>
<dbReference type="Gene3D" id="3.60.21.10">
    <property type="match status" value="1"/>
</dbReference>
<dbReference type="PANTHER" id="PTHR42850">
    <property type="entry name" value="METALLOPHOSPHOESTERASE"/>
    <property type="match status" value="1"/>
</dbReference>
<dbReference type="RefSeq" id="WP_188526786.1">
    <property type="nucleotide sequence ID" value="NZ_BMGI01000002.1"/>
</dbReference>
<feature type="domain" description="Calcineurin-like phosphoesterase" evidence="1">
    <location>
        <begin position="26"/>
        <end position="212"/>
    </location>
</feature>
<keyword evidence="3" id="KW-1185">Reference proteome</keyword>
<dbReference type="Proteomes" id="UP000617355">
    <property type="component" value="Unassembled WGS sequence"/>
</dbReference>
<dbReference type="InterPro" id="IPR004843">
    <property type="entry name" value="Calcineurin-like_PHP"/>
</dbReference>
<dbReference type="SUPFAM" id="SSF56300">
    <property type="entry name" value="Metallo-dependent phosphatases"/>
    <property type="match status" value="1"/>
</dbReference>
<sequence>MKLLSRIFRGAARPVRFDAALAPDERLAVVGDIHGCAALLDRLLDLIGADAPARLVFVGDYIDRGEDSAGVLERLHALARDDGAPAMFLKGNHEEMMLRFLDDPGAQAAGWLRNGGLQTLASYGIGGLGAAPDESRALKARDDLARALGPEKLAWLRGLPLSFVSGNVAVVHAAANPSKSIDAQSEQALLWGHPDFARTPRRDGLWVVHGHTIVDAVTAEAGRIGVDTGAYATGRLSAAVLERGDMRVLTASR</sequence>
<gene>
    <name evidence="2" type="ORF">GCM10011358_12450</name>
</gene>
<reference evidence="3" key="1">
    <citation type="journal article" date="2019" name="Int. J. Syst. Evol. Microbiol.">
        <title>The Global Catalogue of Microorganisms (GCM) 10K type strain sequencing project: providing services to taxonomists for standard genome sequencing and annotation.</title>
        <authorList>
            <consortium name="The Broad Institute Genomics Platform"/>
            <consortium name="The Broad Institute Genome Sequencing Center for Infectious Disease"/>
            <person name="Wu L."/>
            <person name="Ma J."/>
        </authorList>
    </citation>
    <scope>NUCLEOTIDE SEQUENCE [LARGE SCALE GENOMIC DNA]</scope>
    <source>
        <strain evidence="3">CGMCC 1.12922</strain>
    </source>
</reference>
<proteinExistence type="predicted"/>
<evidence type="ECO:0000313" key="3">
    <source>
        <dbReference type="Proteomes" id="UP000617355"/>
    </source>
</evidence>
<name>A0ABQ1QK84_9RHOB</name>
<accession>A0ABQ1QK84</accession>
<comment type="caution">
    <text evidence="2">The sequence shown here is derived from an EMBL/GenBank/DDBJ whole genome shotgun (WGS) entry which is preliminary data.</text>
</comment>
<evidence type="ECO:0000313" key="2">
    <source>
        <dbReference type="EMBL" id="GGD29920.1"/>
    </source>
</evidence>
<dbReference type="InterPro" id="IPR029052">
    <property type="entry name" value="Metallo-depent_PP-like"/>
</dbReference>
<organism evidence="2 3">
    <name type="scientific">Sinisalibacter lacisalsi</name>
    <dbReference type="NCBI Taxonomy" id="1526570"/>
    <lineage>
        <taxon>Bacteria</taxon>
        <taxon>Pseudomonadati</taxon>
        <taxon>Pseudomonadota</taxon>
        <taxon>Alphaproteobacteria</taxon>
        <taxon>Rhodobacterales</taxon>
        <taxon>Roseobacteraceae</taxon>
        <taxon>Sinisalibacter</taxon>
    </lineage>
</organism>
<dbReference type="InterPro" id="IPR050126">
    <property type="entry name" value="Ap4A_hydrolase"/>
</dbReference>
<dbReference type="PANTHER" id="PTHR42850:SF4">
    <property type="entry name" value="ZINC-DEPENDENT ENDOPOLYPHOSPHATASE"/>
    <property type="match status" value="1"/>
</dbReference>